<dbReference type="Gene3D" id="3.30.750.140">
    <property type="match status" value="1"/>
</dbReference>
<evidence type="ECO:0000259" key="2">
    <source>
        <dbReference type="Pfam" id="PF02120"/>
    </source>
</evidence>
<dbReference type="CDD" id="cd17470">
    <property type="entry name" value="T3SS_Flik_C"/>
    <property type="match status" value="1"/>
</dbReference>
<feature type="compositionally biased region" description="Basic and acidic residues" evidence="1">
    <location>
        <begin position="112"/>
        <end position="135"/>
    </location>
</feature>
<dbReference type="InterPro" id="IPR038610">
    <property type="entry name" value="FliK-like_C_sf"/>
</dbReference>
<dbReference type="Proteomes" id="UP000749010">
    <property type="component" value="Unassembled WGS sequence"/>
</dbReference>
<feature type="region of interest" description="Disordered" evidence="1">
    <location>
        <begin position="207"/>
        <end position="284"/>
    </location>
</feature>
<keyword evidence="3" id="KW-0966">Cell projection</keyword>
<gene>
    <name evidence="3" type="ORF">E4Q23_09095</name>
</gene>
<name>A0ABX1TUF1_9PROT</name>
<feature type="region of interest" description="Disordered" evidence="1">
    <location>
        <begin position="1"/>
        <end position="148"/>
    </location>
</feature>
<feature type="compositionally biased region" description="Low complexity" evidence="1">
    <location>
        <begin position="266"/>
        <end position="280"/>
    </location>
</feature>
<keyword evidence="3" id="KW-0969">Cilium</keyword>
<organism evidence="3 4">
    <name type="scientific">Candidatus Accumulibacter phosphatis</name>
    <dbReference type="NCBI Taxonomy" id="327160"/>
    <lineage>
        <taxon>Bacteria</taxon>
        <taxon>Pseudomonadati</taxon>
        <taxon>Pseudomonadota</taxon>
        <taxon>Betaproteobacteria</taxon>
        <taxon>Candidatus Accumulibacter</taxon>
    </lineage>
</organism>
<keyword evidence="4" id="KW-1185">Reference proteome</keyword>
<feature type="domain" description="Flagellar hook-length control protein-like C-terminal" evidence="2">
    <location>
        <begin position="336"/>
        <end position="406"/>
    </location>
</feature>
<accession>A0ABX1TUF1</accession>
<reference evidence="3 4" key="1">
    <citation type="submission" date="2019-03" db="EMBL/GenBank/DDBJ databases">
        <title>Metabolic reconstructions from genomes of highly enriched 'Candidatus Accumulibacter' and 'Candidatus Competibacter' bioreactor populations.</title>
        <authorList>
            <person name="Annavajhala M.K."/>
            <person name="Welles L."/>
            <person name="Abbas B."/>
            <person name="Sorokin D."/>
            <person name="Park H."/>
            <person name="Van Loosdrecht M."/>
            <person name="Chandran K."/>
        </authorList>
    </citation>
    <scope>NUCLEOTIDE SEQUENCE [LARGE SCALE GENOMIC DNA]</scope>
    <source>
        <strain evidence="3 4">SBR_S</strain>
    </source>
</reference>
<proteinExistence type="predicted"/>
<protein>
    <submittedName>
        <fullName evidence="3">Flagellar hook-length control protein FliK</fullName>
    </submittedName>
</protein>
<sequence length="419" mass="44334">MNCAYYCARQHPPPNDRPGNQHPRSAERRPRPAADAASAGNHRQVTGAGRWPTPAGRSAGSAAERHLPRADQPAQRHPGTALCRQERRHHRAGSLREQWQADPGRRCPRRGGGREGGERIDRHAVEPHRATDRHAAGPGARDGKGGAAVALPLNGKQAIAASPPNSGTDLLPLLKQAIVQSGMFYEAHQAEWVEGRYSKAQLLQEPQGRLPPTTTPAQQGASAQQGLMTAAGSENAAARNSGEPAAAARPQAPPASNEAANRGATAASQANLSSQPAASSPAPPAVAPQLQAIVQQQLEAFATQNFSWQGQVWPGQQVLWDIDNANHSRHSDGEGEASSESWQTRLRLFLPRLGEVDARLHIQGQQITLSVVANDAATRQLLSSETAGLRSQLEKAGLDLASLGVTAPRAGEEHGQSAG</sequence>
<evidence type="ECO:0000313" key="3">
    <source>
        <dbReference type="EMBL" id="NMQ27899.1"/>
    </source>
</evidence>
<dbReference type="InterPro" id="IPR021136">
    <property type="entry name" value="Flagellar_hook_control-like_C"/>
</dbReference>
<evidence type="ECO:0000256" key="1">
    <source>
        <dbReference type="SAM" id="MobiDB-lite"/>
    </source>
</evidence>
<comment type="caution">
    <text evidence="3">The sequence shown here is derived from an EMBL/GenBank/DDBJ whole genome shotgun (WGS) entry which is preliminary data.</text>
</comment>
<evidence type="ECO:0000313" key="4">
    <source>
        <dbReference type="Proteomes" id="UP000749010"/>
    </source>
</evidence>
<dbReference type="EMBL" id="SPMY01000024">
    <property type="protein sequence ID" value="NMQ27899.1"/>
    <property type="molecule type" value="Genomic_DNA"/>
</dbReference>
<keyword evidence="3" id="KW-0282">Flagellum</keyword>
<dbReference type="Pfam" id="PF02120">
    <property type="entry name" value="Flg_hook"/>
    <property type="match status" value="1"/>
</dbReference>
<feature type="compositionally biased region" description="Polar residues" evidence="1">
    <location>
        <begin position="215"/>
        <end position="227"/>
    </location>
</feature>